<evidence type="ECO:0000256" key="4">
    <source>
        <dbReference type="ARBA" id="ARBA00022679"/>
    </source>
</evidence>
<dbReference type="RefSeq" id="WP_036256378.1">
    <property type="nucleotide sequence ID" value="NZ_CP025257.1"/>
</dbReference>
<evidence type="ECO:0000256" key="2">
    <source>
        <dbReference type="ARBA" id="ARBA00022552"/>
    </source>
</evidence>
<comment type="similarity">
    <text evidence="7">Belongs to the class I-like SAM-binding methyltransferase superfamily. rRNA adenine N(6)-methyltransferase family. RsmA subfamily.</text>
</comment>
<proteinExistence type="inferred from homology"/>
<accession>A0A2K9BXV1</accession>
<keyword evidence="5 7" id="KW-0949">S-adenosyl-L-methionine</keyword>
<dbReference type="InterPro" id="IPR029063">
    <property type="entry name" value="SAM-dependent_MTases_sf"/>
</dbReference>
<dbReference type="Pfam" id="PF00398">
    <property type="entry name" value="RrnaAD"/>
    <property type="match status" value="1"/>
</dbReference>
<dbReference type="InterPro" id="IPR023165">
    <property type="entry name" value="rRNA_Ade_diMease-like_C"/>
</dbReference>
<dbReference type="EMBL" id="CP025257">
    <property type="protein sequence ID" value="AUF83198.1"/>
    <property type="molecule type" value="Genomic_DNA"/>
</dbReference>
<dbReference type="PROSITE" id="PS01131">
    <property type="entry name" value="RRNA_A_DIMETH"/>
    <property type="match status" value="1"/>
</dbReference>
<dbReference type="InterPro" id="IPR020598">
    <property type="entry name" value="rRNA_Ade_methylase_Trfase_N"/>
</dbReference>
<feature type="domain" description="Ribosomal RNA adenine methylase transferase N-terminal" evidence="9">
    <location>
        <begin position="19"/>
        <end position="195"/>
    </location>
</feature>
<evidence type="ECO:0000313" key="11">
    <source>
        <dbReference type="Proteomes" id="UP000233419"/>
    </source>
</evidence>
<feature type="binding site" evidence="7 8">
    <location>
        <position position="14"/>
    </location>
    <ligand>
        <name>S-adenosyl-L-methionine</name>
        <dbReference type="ChEBI" id="CHEBI:59789"/>
    </ligand>
</feature>
<feature type="binding site" evidence="7 8">
    <location>
        <position position="110"/>
    </location>
    <ligand>
        <name>S-adenosyl-L-methionine</name>
        <dbReference type="ChEBI" id="CHEBI:59789"/>
    </ligand>
</feature>
<protein>
    <recommendedName>
        <fullName evidence="7">Ribosomal RNA small subunit methyltransferase A</fullName>
        <ecNumber evidence="7">2.1.1.182</ecNumber>
    </recommendedName>
    <alternativeName>
        <fullName evidence="7">16S rRNA (adenine(1518)-N(6)/adenine(1519)-N(6))-dimethyltransferase</fullName>
    </alternativeName>
    <alternativeName>
        <fullName evidence="7">16S rRNA dimethyladenosine transferase</fullName>
    </alternativeName>
    <alternativeName>
        <fullName evidence="7">16S rRNA dimethylase</fullName>
    </alternativeName>
    <alternativeName>
        <fullName evidence="7">S-adenosylmethionine-6-N', N'-adenosyl(rRNA) dimethyltransferase</fullName>
    </alternativeName>
</protein>
<dbReference type="HAMAP" id="MF_00607">
    <property type="entry name" value="16SrRNA_methyltr_A"/>
    <property type="match status" value="1"/>
</dbReference>
<evidence type="ECO:0000313" key="10">
    <source>
        <dbReference type="EMBL" id="AUF83198.1"/>
    </source>
</evidence>
<evidence type="ECO:0000256" key="3">
    <source>
        <dbReference type="ARBA" id="ARBA00022603"/>
    </source>
</evidence>
<dbReference type="Proteomes" id="UP000233419">
    <property type="component" value="Chromosome"/>
</dbReference>
<dbReference type="Gene3D" id="3.40.50.150">
    <property type="entry name" value="Vaccinia Virus protein VP39"/>
    <property type="match status" value="1"/>
</dbReference>
<sequence>MEIQAKKKFGQNFISDENLINKIIATLGNNQDQLIIEIGPGTGALTKKLVEKFSKVIAIEIDSDMEPILKNKIQNDNFIFFLSDVLEVDFEELIKSYRTSPQQKVSIISNMPYYITSEILFKTFKLHSYLEKAVFMMQKEVAVRVCANKGENNYNNLSIAAEFFADKKYEFTVSKGMFRPIPKVDSAIISLTFKNEKNDLVKDNEKFIAFVRKLFNNKRKTILNNLSMLTNDKEQANKLLDEVMLNKNLRPEAIGIDDFIKLYNAYSK</sequence>
<feature type="binding site" evidence="7 8">
    <location>
        <position position="84"/>
    </location>
    <ligand>
        <name>S-adenosyl-L-methionine</name>
        <dbReference type="ChEBI" id="CHEBI:59789"/>
    </ligand>
</feature>
<dbReference type="OrthoDB" id="9814755at2"/>
<organism evidence="10 11">
    <name type="scientific">Mesoplasma syrphidae</name>
    <dbReference type="NCBI Taxonomy" id="225999"/>
    <lineage>
        <taxon>Bacteria</taxon>
        <taxon>Bacillati</taxon>
        <taxon>Mycoplasmatota</taxon>
        <taxon>Mollicutes</taxon>
        <taxon>Entomoplasmatales</taxon>
        <taxon>Entomoplasmataceae</taxon>
        <taxon>Mesoplasma</taxon>
    </lineage>
</organism>
<dbReference type="InterPro" id="IPR011530">
    <property type="entry name" value="rRNA_adenine_dimethylase"/>
</dbReference>
<dbReference type="InterPro" id="IPR001737">
    <property type="entry name" value="KsgA/Erm"/>
</dbReference>
<comment type="function">
    <text evidence="7">Specifically dimethylates two adjacent adenosines (A1518 and A1519) in the loop of a conserved hairpin near the 3'-end of 16S rRNA in the 30S particle. May play a critical role in biogenesis of 30S subunits.</text>
</comment>
<comment type="catalytic activity">
    <reaction evidence="7">
        <text>adenosine(1518)/adenosine(1519) in 16S rRNA + 4 S-adenosyl-L-methionine = N(6)-dimethyladenosine(1518)/N(6)-dimethyladenosine(1519) in 16S rRNA + 4 S-adenosyl-L-homocysteine + 4 H(+)</text>
        <dbReference type="Rhea" id="RHEA:19609"/>
        <dbReference type="Rhea" id="RHEA-COMP:10232"/>
        <dbReference type="Rhea" id="RHEA-COMP:10233"/>
        <dbReference type="ChEBI" id="CHEBI:15378"/>
        <dbReference type="ChEBI" id="CHEBI:57856"/>
        <dbReference type="ChEBI" id="CHEBI:59789"/>
        <dbReference type="ChEBI" id="CHEBI:74411"/>
        <dbReference type="ChEBI" id="CHEBI:74493"/>
        <dbReference type="EC" id="2.1.1.182"/>
    </reaction>
</comment>
<evidence type="ECO:0000256" key="6">
    <source>
        <dbReference type="ARBA" id="ARBA00022884"/>
    </source>
</evidence>
<evidence type="ECO:0000256" key="5">
    <source>
        <dbReference type="ARBA" id="ARBA00022691"/>
    </source>
</evidence>
<evidence type="ECO:0000256" key="8">
    <source>
        <dbReference type="PROSITE-ProRule" id="PRU01026"/>
    </source>
</evidence>
<name>A0A2K9BXV1_9MOLU</name>
<dbReference type="Gene3D" id="1.10.8.100">
    <property type="entry name" value="Ribosomal RNA adenine dimethylase-like, domain 2"/>
    <property type="match status" value="1"/>
</dbReference>
<dbReference type="CDD" id="cd02440">
    <property type="entry name" value="AdoMet_MTases"/>
    <property type="match status" value="1"/>
</dbReference>
<dbReference type="PANTHER" id="PTHR11727">
    <property type="entry name" value="DIMETHYLADENOSINE TRANSFERASE"/>
    <property type="match status" value="1"/>
</dbReference>
<dbReference type="NCBIfam" id="TIGR00755">
    <property type="entry name" value="ksgA"/>
    <property type="match status" value="1"/>
</dbReference>
<dbReference type="InterPro" id="IPR020596">
    <property type="entry name" value="rRNA_Ade_Mease_Trfase_CS"/>
</dbReference>
<dbReference type="SMART" id="SM00650">
    <property type="entry name" value="rADc"/>
    <property type="match status" value="1"/>
</dbReference>
<keyword evidence="1 7" id="KW-0963">Cytoplasm</keyword>
<reference evidence="10 11" key="1">
    <citation type="submission" date="2017-12" db="EMBL/GenBank/DDBJ databases">
        <title>Mesoplasma syrphidae YJS, Complete Genome.</title>
        <authorList>
            <person name="Knight T.F."/>
            <person name="Citino T."/>
            <person name="Rubinstein R."/>
            <person name="Neuschaefer Z."/>
        </authorList>
    </citation>
    <scope>NUCLEOTIDE SEQUENCE [LARGE SCALE GENOMIC DNA]</scope>
    <source>
        <strain evidence="10 11">YJS</strain>
    </source>
</reference>
<evidence type="ECO:0000259" key="9">
    <source>
        <dbReference type="SMART" id="SM00650"/>
    </source>
</evidence>
<gene>
    <name evidence="7" type="primary">rsmA</name>
    <name evidence="7" type="synonym">ksgA</name>
    <name evidence="10" type="ORF">CXP39_00025</name>
</gene>
<feature type="binding site" evidence="7 8">
    <location>
        <position position="39"/>
    </location>
    <ligand>
        <name>S-adenosyl-L-methionine</name>
        <dbReference type="ChEBI" id="CHEBI:59789"/>
    </ligand>
</feature>
<dbReference type="AlphaFoldDB" id="A0A2K9BXV1"/>
<comment type="subcellular location">
    <subcellularLocation>
        <location evidence="7">Cytoplasm</location>
    </subcellularLocation>
</comment>
<keyword evidence="11" id="KW-1185">Reference proteome</keyword>
<dbReference type="GO" id="GO:0052908">
    <property type="term" value="F:16S rRNA (adenine(1518)-N(6)/adenine(1519)-N(6))-dimethyltransferase activity"/>
    <property type="evidence" value="ECO:0007669"/>
    <property type="project" value="UniProtKB-EC"/>
</dbReference>
<feature type="binding site" evidence="7 8">
    <location>
        <position position="60"/>
    </location>
    <ligand>
        <name>S-adenosyl-L-methionine</name>
        <dbReference type="ChEBI" id="CHEBI:59789"/>
    </ligand>
</feature>
<dbReference type="KEGG" id="msyr:CXP39_00025"/>
<evidence type="ECO:0000256" key="7">
    <source>
        <dbReference type="HAMAP-Rule" id="MF_00607"/>
    </source>
</evidence>
<evidence type="ECO:0000256" key="1">
    <source>
        <dbReference type="ARBA" id="ARBA00022490"/>
    </source>
</evidence>
<dbReference type="PANTHER" id="PTHR11727:SF7">
    <property type="entry name" value="DIMETHYLADENOSINE TRANSFERASE-RELATED"/>
    <property type="match status" value="1"/>
</dbReference>
<dbReference type="PROSITE" id="PS51689">
    <property type="entry name" value="SAM_RNA_A_N6_MT"/>
    <property type="match status" value="1"/>
</dbReference>
<dbReference type="GO" id="GO:0003723">
    <property type="term" value="F:RNA binding"/>
    <property type="evidence" value="ECO:0007669"/>
    <property type="project" value="UniProtKB-UniRule"/>
</dbReference>
<keyword evidence="3 7" id="KW-0489">Methyltransferase</keyword>
<keyword evidence="2 7" id="KW-0698">rRNA processing</keyword>
<feature type="binding site" evidence="7 8">
    <location>
        <position position="12"/>
    </location>
    <ligand>
        <name>S-adenosyl-L-methionine</name>
        <dbReference type="ChEBI" id="CHEBI:59789"/>
    </ligand>
</feature>
<dbReference type="SUPFAM" id="SSF53335">
    <property type="entry name" value="S-adenosyl-L-methionine-dependent methyltransferases"/>
    <property type="match status" value="1"/>
</dbReference>
<keyword evidence="6 7" id="KW-0694">RNA-binding</keyword>
<dbReference type="EC" id="2.1.1.182" evidence="7"/>
<dbReference type="GO" id="GO:0005829">
    <property type="term" value="C:cytosol"/>
    <property type="evidence" value="ECO:0007669"/>
    <property type="project" value="TreeGrafter"/>
</dbReference>
<keyword evidence="4 7" id="KW-0808">Transferase</keyword>